<dbReference type="Proteomes" id="UP000038083">
    <property type="component" value="Unassembled WGS sequence"/>
</dbReference>
<dbReference type="EMBL" id="CDOG01000034">
    <property type="protein sequence ID" value="CEN39763.1"/>
    <property type="molecule type" value="Genomic_DNA"/>
</dbReference>
<dbReference type="AlphaFoldDB" id="A0A0B7HQG2"/>
<evidence type="ECO:0000313" key="1">
    <source>
        <dbReference type="EMBL" id="CEN39763.1"/>
    </source>
</evidence>
<accession>A0A0B7HQG2</accession>
<proteinExistence type="predicted"/>
<reference evidence="1 2" key="1">
    <citation type="submission" date="2015-01" db="EMBL/GenBank/DDBJ databases">
        <authorList>
            <person name="MANFREDI Pablo"/>
        </authorList>
    </citation>
    <scope>NUCLEOTIDE SEQUENCE [LARGE SCALE GENOMIC DNA]</scope>
    <source>
        <strain evidence="1 2">Ccy74</strain>
    </source>
</reference>
<name>A0A0B7HQG2_9FLAO</name>
<sequence length="69" mass="8348">MSFTAIIKYFFVNLKKLKKCKLFLKKNHIKHLEINILKTYLFLTENKHFVIQKKPLGFMIILCTFAHNY</sequence>
<evidence type="ECO:0000313" key="2">
    <source>
        <dbReference type="Proteomes" id="UP000038083"/>
    </source>
</evidence>
<protein>
    <submittedName>
        <fullName evidence="1">Uncharacterized protein</fullName>
    </submittedName>
</protein>
<gene>
    <name evidence="1" type="ORF">CCYN74_40060</name>
</gene>
<organism evidence="1 2">
    <name type="scientific">Capnocytophaga cynodegmi</name>
    <dbReference type="NCBI Taxonomy" id="28189"/>
    <lineage>
        <taxon>Bacteria</taxon>
        <taxon>Pseudomonadati</taxon>
        <taxon>Bacteroidota</taxon>
        <taxon>Flavobacteriia</taxon>
        <taxon>Flavobacteriales</taxon>
        <taxon>Flavobacteriaceae</taxon>
        <taxon>Capnocytophaga</taxon>
    </lineage>
</organism>